<proteinExistence type="predicted"/>
<dbReference type="EMBL" id="GBXM01056748">
    <property type="protein sequence ID" value="JAH51829.1"/>
    <property type="molecule type" value="Transcribed_RNA"/>
</dbReference>
<organism evidence="2">
    <name type="scientific">Anguilla anguilla</name>
    <name type="common">European freshwater eel</name>
    <name type="synonym">Muraena anguilla</name>
    <dbReference type="NCBI Taxonomy" id="7936"/>
    <lineage>
        <taxon>Eukaryota</taxon>
        <taxon>Metazoa</taxon>
        <taxon>Chordata</taxon>
        <taxon>Craniata</taxon>
        <taxon>Vertebrata</taxon>
        <taxon>Euteleostomi</taxon>
        <taxon>Actinopterygii</taxon>
        <taxon>Neopterygii</taxon>
        <taxon>Teleostei</taxon>
        <taxon>Anguilliformes</taxon>
        <taxon>Anguillidae</taxon>
        <taxon>Anguilla</taxon>
    </lineage>
</organism>
<keyword evidence="1" id="KW-0812">Transmembrane</keyword>
<evidence type="ECO:0000313" key="2">
    <source>
        <dbReference type="EMBL" id="JAH51829.1"/>
    </source>
</evidence>
<sequence>MQFNAVKYFVKKYFQIIILFIIGSAFKYV</sequence>
<name>A0A0E9TDS8_ANGAN</name>
<evidence type="ECO:0000256" key="1">
    <source>
        <dbReference type="SAM" id="Phobius"/>
    </source>
</evidence>
<feature type="transmembrane region" description="Helical" evidence="1">
    <location>
        <begin position="12"/>
        <end position="28"/>
    </location>
</feature>
<reference evidence="2" key="1">
    <citation type="submission" date="2014-11" db="EMBL/GenBank/DDBJ databases">
        <authorList>
            <person name="Amaro Gonzalez C."/>
        </authorList>
    </citation>
    <scope>NUCLEOTIDE SEQUENCE</scope>
</reference>
<accession>A0A0E9TDS8</accession>
<keyword evidence="1" id="KW-1133">Transmembrane helix</keyword>
<keyword evidence="1" id="KW-0472">Membrane</keyword>
<protein>
    <submittedName>
        <fullName evidence="2">Uncharacterized protein</fullName>
    </submittedName>
</protein>
<dbReference type="AlphaFoldDB" id="A0A0E9TDS8"/>
<reference evidence="2" key="2">
    <citation type="journal article" date="2015" name="Fish Shellfish Immunol.">
        <title>Early steps in the European eel (Anguilla anguilla)-Vibrio vulnificus interaction in the gills: Role of the RtxA13 toxin.</title>
        <authorList>
            <person name="Callol A."/>
            <person name="Pajuelo D."/>
            <person name="Ebbesson L."/>
            <person name="Teles M."/>
            <person name="MacKenzie S."/>
            <person name="Amaro C."/>
        </authorList>
    </citation>
    <scope>NUCLEOTIDE SEQUENCE</scope>
</reference>